<dbReference type="InterPro" id="IPR013431">
    <property type="entry name" value="Delta_60_rpt"/>
</dbReference>
<dbReference type="InterPro" id="IPR001343">
    <property type="entry name" value="Hemolysn_Ca-bd"/>
</dbReference>
<dbReference type="SUPFAM" id="SSF51120">
    <property type="entry name" value="beta-Roll"/>
    <property type="match status" value="1"/>
</dbReference>
<dbReference type="PRINTS" id="PR00313">
    <property type="entry name" value="CABNDNGRPT"/>
</dbReference>
<feature type="chain" id="PRO_5047449278" evidence="4">
    <location>
        <begin position="42"/>
        <end position="691"/>
    </location>
</feature>
<dbReference type="PANTHER" id="PTHR38340">
    <property type="entry name" value="S-LAYER PROTEIN"/>
    <property type="match status" value="1"/>
</dbReference>
<dbReference type="PROSITE" id="PS00330">
    <property type="entry name" value="HEMOLYSIN_CALCIUM"/>
    <property type="match status" value="1"/>
</dbReference>
<reference evidence="6 7" key="1">
    <citation type="submission" date="2021-08" db="EMBL/GenBank/DDBJ databases">
        <title>Genomic Architecture of Streptomyces flavotricini NGL1 and Streptomyces erythrochromogenes HMS4 With Differential Plant Beneficial attributes and laccase production capabilities.</title>
        <authorList>
            <person name="Salwan R."/>
            <person name="Kaur R."/>
            <person name="Sharma V."/>
        </authorList>
    </citation>
    <scope>NUCLEOTIDE SEQUENCE [LARGE SCALE GENOMIC DNA]</scope>
    <source>
        <strain evidence="6 7">NGL1</strain>
    </source>
</reference>
<sequence length="691" mass="67230">MTHAHLRPARWPRRGPGGTTGVLAAALGLALVLALPGSALAAPGDLDPSFGPDGRVVTPFPGYAEGHDIAQQADGKLVVAGLSEGGFALARYNADGGLDSGFAGDGTVTSDFGGGAHTANAVAIQPSDGKIVVAGTTEVIAEEGGGCCFFSVARYNTDGSADTGFGDGGLVRLEEFGGSADGADVAVQPDGKIIAAGKGAGGGFALVRLDTAGNLDPSLGGDGAVVAGFTPSSPQDAGGTARRMALQPDGKIVSVGYVGNTDFDIGVARYLPNGTLDTTFSGDGMVTANFGGTEFGNAVAVQSDGKIVAAGSGGAGVALLRYNADGSPDGGFGTGGRTSVHFPGDGGGANAMALQPNGKIVIAGQADDPNSQEANDFGLARFNTNGTVDTGFGGDGFVVTGFQDWDEARGVLVQPDGKIVAAGFGAGSAFALARYQGGDGTAPPPPPGANLSVTQTGTAAVSIGDRASYTVTVSNAAASTATATGVTLTDTLSGAGVGLTSAAASQGTCTTTATGAVCALGSLAPGASATVTVTGEPRAAGTVTNTAVVSATQQDPVTSDNTSVTTTSANNAHGCTIIGTTGADTLTGGYFTDVICGLGGNDTVRAGYGNDTVYGGYGNDNLDGGFGDDNLDGGFGDDTVNGGPGNDILTGDYGNDRLTTTDAVSGNDTANGGPGTDTCTTDPGDTRTSCP</sequence>
<dbReference type="PANTHER" id="PTHR38340:SF1">
    <property type="entry name" value="S-LAYER PROTEIN"/>
    <property type="match status" value="1"/>
</dbReference>
<dbReference type="Gene3D" id="2.60.40.10">
    <property type="entry name" value="Immunoglobulins"/>
    <property type="match status" value="1"/>
</dbReference>
<dbReference type="InterPro" id="IPR050557">
    <property type="entry name" value="RTX_toxin/Mannuronan_C5-epim"/>
</dbReference>
<feature type="compositionally biased region" description="Polar residues" evidence="3">
    <location>
        <begin position="659"/>
        <end position="670"/>
    </location>
</feature>
<dbReference type="Pfam" id="PF17164">
    <property type="entry name" value="DUF5122"/>
    <property type="match status" value="7"/>
</dbReference>
<organism evidence="6 7">
    <name type="scientific">Streptomyces flavotricini</name>
    <dbReference type="NCBI Taxonomy" id="66888"/>
    <lineage>
        <taxon>Bacteria</taxon>
        <taxon>Bacillati</taxon>
        <taxon>Actinomycetota</taxon>
        <taxon>Actinomycetes</taxon>
        <taxon>Kitasatosporales</taxon>
        <taxon>Streptomycetaceae</taxon>
        <taxon>Streptomyces</taxon>
    </lineage>
</organism>
<dbReference type="NCBIfam" id="TIGR02608">
    <property type="entry name" value="delta_60_rpt"/>
    <property type="match status" value="7"/>
</dbReference>
<feature type="signal peptide" evidence="4">
    <location>
        <begin position="1"/>
        <end position="41"/>
    </location>
</feature>
<keyword evidence="7" id="KW-1185">Reference proteome</keyword>
<proteinExistence type="predicted"/>
<evidence type="ECO:0000256" key="1">
    <source>
        <dbReference type="ARBA" id="ARBA00004613"/>
    </source>
</evidence>
<dbReference type="Pfam" id="PF01345">
    <property type="entry name" value="DUF11"/>
    <property type="match status" value="1"/>
</dbReference>
<dbReference type="EMBL" id="JAINUL010000001">
    <property type="protein sequence ID" value="MCC0094746.1"/>
    <property type="molecule type" value="Genomic_DNA"/>
</dbReference>
<dbReference type="SUPFAM" id="SSF101908">
    <property type="entry name" value="Putative isomerase YbhE"/>
    <property type="match status" value="1"/>
</dbReference>
<dbReference type="InterPro" id="IPR047589">
    <property type="entry name" value="DUF11_rpt"/>
</dbReference>
<dbReference type="RefSeq" id="WP_229335320.1">
    <property type="nucleotide sequence ID" value="NZ_JAINUL010000001.1"/>
</dbReference>
<evidence type="ECO:0000256" key="4">
    <source>
        <dbReference type="SAM" id="SignalP"/>
    </source>
</evidence>
<gene>
    <name evidence="6" type="ORF">K7B10_08095</name>
</gene>
<evidence type="ECO:0000259" key="5">
    <source>
        <dbReference type="Pfam" id="PF01345"/>
    </source>
</evidence>
<protein>
    <submittedName>
        <fullName evidence="6">DUF11 domain-containing protein</fullName>
    </submittedName>
</protein>
<evidence type="ECO:0000313" key="7">
    <source>
        <dbReference type="Proteomes" id="UP001520654"/>
    </source>
</evidence>
<dbReference type="InterPro" id="IPR018511">
    <property type="entry name" value="Hemolysin-typ_Ca-bd_CS"/>
</dbReference>
<feature type="region of interest" description="Disordered" evidence="3">
    <location>
        <begin position="659"/>
        <end position="691"/>
    </location>
</feature>
<evidence type="ECO:0000256" key="3">
    <source>
        <dbReference type="SAM" id="MobiDB-lite"/>
    </source>
</evidence>
<dbReference type="InterPro" id="IPR013783">
    <property type="entry name" value="Ig-like_fold"/>
</dbReference>
<evidence type="ECO:0000313" key="6">
    <source>
        <dbReference type="EMBL" id="MCC0094746.1"/>
    </source>
</evidence>
<dbReference type="Pfam" id="PF00353">
    <property type="entry name" value="HemolysinCabind"/>
    <property type="match status" value="3"/>
</dbReference>
<dbReference type="Gene3D" id="2.150.10.10">
    <property type="entry name" value="Serralysin-like metalloprotease, C-terminal"/>
    <property type="match status" value="1"/>
</dbReference>
<comment type="subcellular location">
    <subcellularLocation>
        <location evidence="1">Secreted</location>
    </subcellularLocation>
</comment>
<keyword evidence="2" id="KW-0964">Secreted</keyword>
<feature type="compositionally biased region" description="Low complexity" evidence="3">
    <location>
        <begin position="676"/>
        <end position="691"/>
    </location>
</feature>
<accession>A0ABS8E0S8</accession>
<dbReference type="Gene3D" id="2.80.10.50">
    <property type="match status" value="4"/>
</dbReference>
<feature type="domain" description="DUF11" evidence="5">
    <location>
        <begin position="451"/>
        <end position="566"/>
    </location>
</feature>
<keyword evidence="4" id="KW-0732">Signal</keyword>
<comment type="caution">
    <text evidence="6">The sequence shown here is derived from an EMBL/GenBank/DDBJ whole genome shotgun (WGS) entry which is preliminary data.</text>
</comment>
<dbReference type="Proteomes" id="UP001520654">
    <property type="component" value="Unassembled WGS sequence"/>
</dbReference>
<dbReference type="NCBIfam" id="TIGR01451">
    <property type="entry name" value="B_ant_repeat"/>
    <property type="match status" value="1"/>
</dbReference>
<dbReference type="InterPro" id="IPR001434">
    <property type="entry name" value="OmcB-like_DUF11"/>
</dbReference>
<name>A0ABS8E0S8_9ACTN</name>
<dbReference type="InterPro" id="IPR011049">
    <property type="entry name" value="Serralysin-like_metalloprot_C"/>
</dbReference>
<evidence type="ECO:0000256" key="2">
    <source>
        <dbReference type="ARBA" id="ARBA00022525"/>
    </source>
</evidence>